<dbReference type="InterPro" id="IPR010310">
    <property type="entry name" value="T7SS_ESAT-6-like"/>
</dbReference>
<dbReference type="RefSeq" id="WP_214315977.1">
    <property type="nucleotide sequence ID" value="NZ_JAHBOJ010000104.1"/>
</dbReference>
<dbReference type="InterPro" id="IPR036689">
    <property type="entry name" value="ESAT-6-like_sf"/>
</dbReference>
<comment type="caution">
    <text evidence="1">The sequence shown here is derived from an EMBL/GenBank/DDBJ whole genome shotgun (WGS) entry which is preliminary data.</text>
</comment>
<proteinExistence type="predicted"/>
<protein>
    <submittedName>
        <fullName evidence="1">WXG100 family type VII secretion target</fullName>
    </submittedName>
</protein>
<gene>
    <name evidence="1" type="ORF">KL859_29385</name>
</gene>
<organism evidence="1 2">
    <name type="scientific">Mycolicibacterium goodii</name>
    <name type="common">Mycobacterium goodii</name>
    <dbReference type="NCBI Taxonomy" id="134601"/>
    <lineage>
        <taxon>Bacteria</taxon>
        <taxon>Bacillati</taxon>
        <taxon>Actinomycetota</taxon>
        <taxon>Actinomycetes</taxon>
        <taxon>Mycobacteriales</taxon>
        <taxon>Mycobacteriaceae</taxon>
        <taxon>Mycolicibacterium</taxon>
    </lineage>
</organism>
<dbReference type="SUPFAM" id="SSF140453">
    <property type="entry name" value="EsxAB dimer-like"/>
    <property type="match status" value="1"/>
</dbReference>
<name>A0ABS6HXH4_MYCGD</name>
<dbReference type="EMBL" id="JAHBOM010000033">
    <property type="protein sequence ID" value="MBU8826976.1"/>
    <property type="molecule type" value="Genomic_DNA"/>
</dbReference>
<accession>A0ABS6HXH4</accession>
<dbReference type="Gene3D" id="1.10.287.1060">
    <property type="entry name" value="ESAT-6-like"/>
    <property type="match status" value="1"/>
</dbReference>
<evidence type="ECO:0000313" key="1">
    <source>
        <dbReference type="EMBL" id="MBU8826976.1"/>
    </source>
</evidence>
<dbReference type="Pfam" id="PF06013">
    <property type="entry name" value="WXG100"/>
    <property type="match status" value="1"/>
</dbReference>
<reference evidence="1 2" key="1">
    <citation type="submission" date="2021-05" db="EMBL/GenBank/DDBJ databases">
        <title>Draft Genome Sequences of Clinical Respiratory Isolates of Mycobacterium goodii Recovered in Ireland.</title>
        <authorList>
            <person name="Flanagan P.R."/>
            <person name="Mok S."/>
            <person name="Roycroft E."/>
            <person name="Rogers T.R."/>
            <person name="Fitzgibbon M."/>
        </authorList>
    </citation>
    <scope>NUCLEOTIDE SEQUENCE [LARGE SCALE GENOMIC DNA]</scope>
    <source>
        <strain evidence="1 2">14IE55</strain>
    </source>
</reference>
<keyword evidence="2" id="KW-1185">Reference proteome</keyword>
<dbReference type="Proteomes" id="UP000696413">
    <property type="component" value="Unassembled WGS sequence"/>
</dbReference>
<sequence length="99" mass="10464">MAGELEVDPVDLHMSSDHMDMHHADLETVHAAAHADIEAAQAGWVGASAAALQAKFAQWQAEAETLRADIAAHRDGFRTAAESYTLVDGGAAEAVDKQL</sequence>
<evidence type="ECO:0000313" key="2">
    <source>
        <dbReference type="Proteomes" id="UP000696413"/>
    </source>
</evidence>